<organism evidence="2 3">
    <name type="scientific">Nitrolancea hollandica Lb</name>
    <dbReference type="NCBI Taxonomy" id="1129897"/>
    <lineage>
        <taxon>Bacteria</taxon>
        <taxon>Pseudomonadati</taxon>
        <taxon>Thermomicrobiota</taxon>
        <taxon>Thermomicrobia</taxon>
        <taxon>Sphaerobacterales</taxon>
        <taxon>Sphaerobacterineae</taxon>
        <taxon>Sphaerobacteraceae</taxon>
        <taxon>Nitrolancea</taxon>
    </lineage>
</organism>
<protein>
    <submittedName>
        <fullName evidence="2">Uncharacterized protein</fullName>
    </submittedName>
</protein>
<keyword evidence="3" id="KW-1185">Reference proteome</keyword>
<comment type="caution">
    <text evidence="2">The sequence shown here is derived from an EMBL/GenBank/DDBJ whole genome shotgun (WGS) entry which is preliminary data.</text>
</comment>
<dbReference type="EMBL" id="CAGS01000619">
    <property type="protein sequence ID" value="CCF86004.1"/>
    <property type="molecule type" value="Genomic_DNA"/>
</dbReference>
<evidence type="ECO:0000313" key="2">
    <source>
        <dbReference type="EMBL" id="CCF86004.1"/>
    </source>
</evidence>
<name>I4EMU1_9BACT</name>
<feature type="region of interest" description="Disordered" evidence="1">
    <location>
        <begin position="176"/>
        <end position="200"/>
    </location>
</feature>
<proteinExistence type="predicted"/>
<gene>
    <name evidence="2" type="ORF">NITHO_6560002</name>
</gene>
<evidence type="ECO:0000313" key="3">
    <source>
        <dbReference type="Proteomes" id="UP000004221"/>
    </source>
</evidence>
<sequence length="200" mass="21035">MIPGWDGRHLAGALGLVERGPVDGIAVIGTRGSEQEWAIMEESARHTGAGVRYLAGEHRLTIDDGVTLTFDAAAPGDQTDPGAATITLNYHGAKIVFVDATTSNQKIWNAVRDDVGSQILVSLRSPADLAGKGARVAIRPVARRSSDLAVSGAEYTGDLVTGSRLTIRLRPGEVRIPENRLSKAAGPQPTEKPSPAPATR</sequence>
<dbReference type="Proteomes" id="UP000004221">
    <property type="component" value="Unassembled WGS sequence"/>
</dbReference>
<evidence type="ECO:0000256" key="1">
    <source>
        <dbReference type="SAM" id="MobiDB-lite"/>
    </source>
</evidence>
<reference evidence="2 3" key="1">
    <citation type="journal article" date="2012" name="ISME J.">
        <title>Nitrification expanded: discovery, physiology and genomics of a nitrite-oxidizing bacterium from the phylum Chloroflexi.</title>
        <authorList>
            <person name="Sorokin D.Y."/>
            <person name="Lucker S."/>
            <person name="Vejmelkova D."/>
            <person name="Kostrikina N.A."/>
            <person name="Kleerebezem R."/>
            <person name="Rijpstra W.I."/>
            <person name="Damste J.S."/>
            <person name="Le Paslier D."/>
            <person name="Muyzer G."/>
            <person name="Wagner M."/>
            <person name="van Loosdrecht M.C."/>
            <person name="Daims H."/>
        </authorList>
    </citation>
    <scope>NUCLEOTIDE SEQUENCE [LARGE SCALE GENOMIC DNA]</scope>
    <source>
        <strain evidence="3">none</strain>
    </source>
</reference>
<feature type="compositionally biased region" description="Pro residues" evidence="1">
    <location>
        <begin position="190"/>
        <end position="200"/>
    </location>
</feature>
<dbReference type="AlphaFoldDB" id="I4EMU1"/>
<accession>I4EMU1</accession>